<evidence type="ECO:0000256" key="1">
    <source>
        <dbReference type="ARBA" id="ARBA00023117"/>
    </source>
</evidence>
<feature type="compositionally biased region" description="Acidic residues" evidence="3">
    <location>
        <begin position="44"/>
        <end position="53"/>
    </location>
</feature>
<dbReference type="SMART" id="SM00297">
    <property type="entry name" value="BROMO"/>
    <property type="match status" value="1"/>
</dbReference>
<dbReference type="SUPFAM" id="SSF47370">
    <property type="entry name" value="Bromodomain"/>
    <property type="match status" value="1"/>
</dbReference>
<organism evidence="5 6">
    <name type="scientific">Sphagnum jensenii</name>
    <dbReference type="NCBI Taxonomy" id="128206"/>
    <lineage>
        <taxon>Eukaryota</taxon>
        <taxon>Viridiplantae</taxon>
        <taxon>Streptophyta</taxon>
        <taxon>Embryophyta</taxon>
        <taxon>Bryophyta</taxon>
        <taxon>Sphagnophytina</taxon>
        <taxon>Sphagnopsida</taxon>
        <taxon>Sphagnales</taxon>
        <taxon>Sphagnaceae</taxon>
        <taxon>Sphagnum</taxon>
    </lineage>
</organism>
<dbReference type="Gene3D" id="1.20.920.10">
    <property type="entry name" value="Bromodomain-like"/>
    <property type="match status" value="1"/>
</dbReference>
<evidence type="ECO:0000256" key="3">
    <source>
        <dbReference type="SAM" id="MobiDB-lite"/>
    </source>
</evidence>
<dbReference type="PANTHER" id="PTHR47809">
    <property type="entry name" value="DNA-BINDING BROMODOMAIN-CONTAINING PROTEIN"/>
    <property type="match status" value="1"/>
</dbReference>
<evidence type="ECO:0000313" key="5">
    <source>
        <dbReference type="EMBL" id="CAK9257113.1"/>
    </source>
</evidence>
<keyword evidence="1 2" id="KW-0103">Bromodomain</keyword>
<evidence type="ECO:0000259" key="4">
    <source>
        <dbReference type="PROSITE" id="PS50014"/>
    </source>
</evidence>
<dbReference type="InterPro" id="IPR036427">
    <property type="entry name" value="Bromodomain-like_sf"/>
</dbReference>
<dbReference type="PANTHER" id="PTHR47809:SF2">
    <property type="entry name" value="DNA-BINDING BROMODOMAIN-CONTAINING PROTEIN"/>
    <property type="match status" value="1"/>
</dbReference>
<dbReference type="PROSITE" id="PS50014">
    <property type="entry name" value="BROMODOMAIN_2"/>
    <property type="match status" value="1"/>
</dbReference>
<dbReference type="EMBL" id="OZ020105">
    <property type="protein sequence ID" value="CAK9257113.1"/>
    <property type="molecule type" value="Genomic_DNA"/>
</dbReference>
<dbReference type="Proteomes" id="UP001497444">
    <property type="component" value="Chromosome 10"/>
</dbReference>
<dbReference type="InterPro" id="IPR001487">
    <property type="entry name" value="Bromodomain"/>
</dbReference>
<name>A0ABP0VTM2_9BRYO</name>
<protein>
    <recommendedName>
        <fullName evidence="4">Bromo domain-containing protein</fullName>
    </recommendedName>
</protein>
<gene>
    <name evidence="5" type="ORF">CSSPJE1EN1_LOCUS2591</name>
</gene>
<feature type="region of interest" description="Disordered" evidence="3">
    <location>
        <begin position="41"/>
        <end position="70"/>
    </location>
</feature>
<evidence type="ECO:0000256" key="2">
    <source>
        <dbReference type="PROSITE-ProRule" id="PRU00035"/>
    </source>
</evidence>
<sequence length="680" mass="75661">MEGRWSRSTRALRPVQKLESVEEEIAAPVSSPPLAFKCLKANLDDDDDDDDVETENRSMPLLRDENKRKRAPRGVWRKSLKQKLVVEGNSEMQLHMKPMALIEGEMLNSANDDDQGVLLYHSQTSKRTEAIEIVKESDSCEGLIHNQTGGLTVNTNDKSKTHQDSSVLGMHLLNSRQHDVTHVMSLHTTEKETLDCVTDYPLRSLEIVLPIKRVNSPIKISKSNFCGACGVSQTHMNKPEKKDGDNVPLSMSLDVRAEEHSYTTTADLSRSPDCCQLKTFLSDYCKLMKNPMDLGTIQQRLEKGEVYTRVDQAFADVALVWRNCRELNKGSIINHHFLQCVESNFSKLCVAAGLPYYSPDTSDQLPGAAKPKIQEAKKPEVKQIEPKRSSRIKKTKIIHYNPRTSQKAKIKRSAPVEQVMAESKAREQTLSAEAVDKAKQHHIVKSAVDVLGLADDQKPETSQAHCRRDDLAEMANINNKHNKIQLSKGALFQRKKAGMSGGKRLPNYCCHGKDCNSPHDKTPVKPIGTLHHRQGCLCVVCVGFRRKVAKWKKGCRGGDLNQNESISKKVKKDETNGVAFPWNIDTQEESPCVDDHIRDPCCAHPSSDNSGYFAASYQLPPCRLSPIVLEIGRVLFDKGPGSLTIGRHSMGYTAVPVGRFGLLQAISAAGSQALYNQAQS</sequence>
<dbReference type="CDD" id="cd04369">
    <property type="entry name" value="Bromodomain"/>
    <property type="match status" value="1"/>
</dbReference>
<proteinExistence type="predicted"/>
<keyword evidence="6" id="KW-1185">Reference proteome</keyword>
<reference evidence="5" key="1">
    <citation type="submission" date="2024-02" db="EMBL/GenBank/DDBJ databases">
        <authorList>
            <consortium name="ELIXIR-Norway"/>
            <consortium name="Elixir Norway"/>
        </authorList>
    </citation>
    <scope>NUCLEOTIDE SEQUENCE</scope>
</reference>
<feature type="domain" description="Bromo" evidence="4">
    <location>
        <begin position="260"/>
        <end position="335"/>
    </location>
</feature>
<accession>A0ABP0VTM2</accession>
<dbReference type="Pfam" id="PF00439">
    <property type="entry name" value="Bromodomain"/>
    <property type="match status" value="1"/>
</dbReference>
<evidence type="ECO:0000313" key="6">
    <source>
        <dbReference type="Proteomes" id="UP001497444"/>
    </source>
</evidence>